<keyword evidence="2 4" id="KW-0472">Membrane</keyword>
<comment type="subcellular location">
    <subcellularLocation>
        <location evidence="1">Cell outer membrane</location>
    </subcellularLocation>
</comment>
<proteinExistence type="predicted"/>
<keyword evidence="9" id="KW-1185">Reference proteome</keyword>
<evidence type="ECO:0000256" key="6">
    <source>
        <dbReference type="SAM" id="SignalP"/>
    </source>
</evidence>
<feature type="region of interest" description="Disordered" evidence="5">
    <location>
        <begin position="24"/>
        <end position="55"/>
    </location>
</feature>
<dbReference type="SUPFAM" id="SSF103088">
    <property type="entry name" value="OmpA-like"/>
    <property type="match status" value="1"/>
</dbReference>
<dbReference type="InterPro" id="IPR050330">
    <property type="entry name" value="Bact_OuterMem_StrucFunc"/>
</dbReference>
<evidence type="ECO:0000256" key="4">
    <source>
        <dbReference type="PROSITE-ProRule" id="PRU00473"/>
    </source>
</evidence>
<evidence type="ECO:0000256" key="3">
    <source>
        <dbReference type="ARBA" id="ARBA00023237"/>
    </source>
</evidence>
<dbReference type="RefSeq" id="WP_172153434.1">
    <property type="nucleotide sequence ID" value="NZ_BAABID010000007.1"/>
</dbReference>
<organism evidence="8 9">
    <name type="scientific">Isoptericola chiayiensis</name>
    <dbReference type="NCBI Taxonomy" id="579446"/>
    <lineage>
        <taxon>Bacteria</taxon>
        <taxon>Bacillati</taxon>
        <taxon>Actinomycetota</taxon>
        <taxon>Actinomycetes</taxon>
        <taxon>Micrococcales</taxon>
        <taxon>Promicromonosporaceae</taxon>
        <taxon>Isoptericola</taxon>
    </lineage>
</organism>
<evidence type="ECO:0000259" key="7">
    <source>
        <dbReference type="PROSITE" id="PS51123"/>
    </source>
</evidence>
<dbReference type="CDD" id="cd07185">
    <property type="entry name" value="OmpA_C-like"/>
    <property type="match status" value="1"/>
</dbReference>
<evidence type="ECO:0000256" key="5">
    <source>
        <dbReference type="SAM" id="MobiDB-lite"/>
    </source>
</evidence>
<name>A0ABP8YDQ5_9MICO</name>
<reference evidence="9" key="1">
    <citation type="journal article" date="2019" name="Int. J. Syst. Evol. Microbiol.">
        <title>The Global Catalogue of Microorganisms (GCM) 10K type strain sequencing project: providing services to taxonomists for standard genome sequencing and annotation.</title>
        <authorList>
            <consortium name="The Broad Institute Genomics Platform"/>
            <consortium name="The Broad Institute Genome Sequencing Center for Infectious Disease"/>
            <person name="Wu L."/>
            <person name="Ma J."/>
        </authorList>
    </citation>
    <scope>NUCLEOTIDE SEQUENCE [LARGE SCALE GENOMIC DNA]</scope>
    <source>
        <strain evidence="9">JCM 18063</strain>
    </source>
</reference>
<evidence type="ECO:0000256" key="1">
    <source>
        <dbReference type="ARBA" id="ARBA00004442"/>
    </source>
</evidence>
<gene>
    <name evidence="8" type="ORF">GCM10023216_14540</name>
</gene>
<dbReference type="Proteomes" id="UP001500956">
    <property type="component" value="Unassembled WGS sequence"/>
</dbReference>
<keyword evidence="3" id="KW-0998">Cell outer membrane</keyword>
<feature type="region of interest" description="Disordered" evidence="5">
    <location>
        <begin position="311"/>
        <end position="330"/>
    </location>
</feature>
<dbReference type="InterPro" id="IPR006665">
    <property type="entry name" value="OmpA-like"/>
</dbReference>
<dbReference type="InterPro" id="IPR006664">
    <property type="entry name" value="OMP_bac"/>
</dbReference>
<comment type="caution">
    <text evidence="8">The sequence shown here is derived from an EMBL/GenBank/DDBJ whole genome shotgun (WGS) entry which is preliminary data.</text>
</comment>
<protein>
    <recommendedName>
        <fullName evidence="7">OmpA-like domain-containing protein</fullName>
    </recommendedName>
</protein>
<dbReference type="PANTHER" id="PTHR30329:SF21">
    <property type="entry name" value="LIPOPROTEIN YIAD-RELATED"/>
    <property type="match status" value="1"/>
</dbReference>
<dbReference type="PRINTS" id="PR01021">
    <property type="entry name" value="OMPADOMAIN"/>
</dbReference>
<accession>A0ABP8YDQ5</accession>
<feature type="region of interest" description="Disordered" evidence="5">
    <location>
        <begin position="348"/>
        <end position="382"/>
    </location>
</feature>
<evidence type="ECO:0000313" key="9">
    <source>
        <dbReference type="Proteomes" id="UP001500956"/>
    </source>
</evidence>
<dbReference type="InterPro" id="IPR036737">
    <property type="entry name" value="OmpA-like_sf"/>
</dbReference>
<evidence type="ECO:0000313" key="8">
    <source>
        <dbReference type="EMBL" id="GAA4725305.1"/>
    </source>
</evidence>
<feature type="domain" description="OmpA-like" evidence="7">
    <location>
        <begin position="232"/>
        <end position="350"/>
    </location>
</feature>
<keyword evidence="6" id="KW-0732">Signal</keyword>
<feature type="signal peptide" evidence="6">
    <location>
        <begin position="1"/>
        <end position="20"/>
    </location>
</feature>
<feature type="compositionally biased region" description="Low complexity" evidence="5">
    <location>
        <begin position="29"/>
        <end position="55"/>
    </location>
</feature>
<dbReference type="Gene3D" id="3.30.1330.60">
    <property type="entry name" value="OmpA-like domain"/>
    <property type="match status" value="1"/>
</dbReference>
<dbReference type="PROSITE" id="PS51123">
    <property type="entry name" value="OMPA_2"/>
    <property type="match status" value="1"/>
</dbReference>
<dbReference type="Pfam" id="PF00691">
    <property type="entry name" value="OmpA"/>
    <property type="match status" value="1"/>
</dbReference>
<feature type="chain" id="PRO_5047123236" description="OmpA-like domain-containing protein" evidence="6">
    <location>
        <begin position="21"/>
        <end position="524"/>
    </location>
</feature>
<dbReference type="PANTHER" id="PTHR30329">
    <property type="entry name" value="STATOR ELEMENT OF FLAGELLAR MOTOR COMPLEX"/>
    <property type="match status" value="1"/>
</dbReference>
<dbReference type="EMBL" id="BAABID010000007">
    <property type="protein sequence ID" value="GAA4725305.1"/>
    <property type="molecule type" value="Genomic_DNA"/>
</dbReference>
<evidence type="ECO:0000256" key="2">
    <source>
        <dbReference type="ARBA" id="ARBA00023136"/>
    </source>
</evidence>
<sequence>MGGNNLVKGAVALSVVMALAACTDGSPDTEPSPSAPVAPSAGESASSPSPSETAAEAVAGAREYYGVPVQVSIGPVESTGDLAVVPVEVAVDPEADPELVSAAPPLGLTLPGADIRADGSAGGASGVRLVDEGTVLPVGVSASSSFTATAGLLPLDAGTPVSAVSVHAAPAGDTVDVLLPRLGMFRDVPVVDAGPDVDATLAEVGEPVDPPSYALRSFSVSFDDVASTSEEGDVVTVTLTSDVLFDPSEHRLDGEAKRAVADVVTQIQDTAGAGEISVVGHTDDVDTDAFNQKLSERRATAVAEQLRSGLSGDFDVTSEGRGETEPVVVGTSPEARAANRRVEIVVTAEQPASGGEQDTSDGLPAAEVPESAGGEPVTFETDTPGQEFRVEVAEMVRTDEGIVGSLRLAQLSGPEVVAGVFGGDTYSGFAAKRGFAASNQLGGLHEVALLTGEERIFPLDYEVPQDAPLSISSRRLLAEELIDFPLPDDGVILVTGVWPDTGQDAVTIEATNRFRLTDVPVSDS</sequence>